<keyword evidence="2" id="KW-1185">Reference proteome</keyword>
<reference evidence="1 2" key="1">
    <citation type="submission" date="2018-06" db="EMBL/GenBank/DDBJ databases">
        <title>Chryseolinea flavus sp. nov., a member of the phylum Bacteroidetes isolated from soil.</title>
        <authorList>
            <person name="Li Y."/>
            <person name="Wang J."/>
        </authorList>
    </citation>
    <scope>NUCLEOTIDE SEQUENCE [LARGE SCALE GENOMIC DNA]</scope>
    <source>
        <strain evidence="1 2">SDU1-6</strain>
    </source>
</reference>
<evidence type="ECO:0000313" key="2">
    <source>
        <dbReference type="Proteomes" id="UP000251889"/>
    </source>
</evidence>
<sequence>MKIAILLISVFCFQQSAPFKPNDQFAINLDFQFKTRYVNSSVVEVGGNEPRSTTGGVLPYLILNVNVLKLEAGEIRVRVEDSRGQVVFSRKAENGMIAKLDLGFTDDIKDGVSSRQYEVNFVSKEKTTLSRILIAFEADGTYLVNGEKRGKI</sequence>
<dbReference type="EMBL" id="QMFY01000024">
    <property type="protein sequence ID" value="RAV97953.1"/>
    <property type="molecule type" value="Genomic_DNA"/>
</dbReference>
<dbReference type="RefSeq" id="WP_112749899.1">
    <property type="nucleotide sequence ID" value="NZ_QMFY01000024.1"/>
</dbReference>
<dbReference type="AlphaFoldDB" id="A0A364XWP6"/>
<protein>
    <submittedName>
        <fullName evidence="1">Uncharacterized protein</fullName>
    </submittedName>
</protein>
<gene>
    <name evidence="1" type="ORF">DQQ10_26135</name>
</gene>
<dbReference type="Proteomes" id="UP000251889">
    <property type="component" value="Unassembled WGS sequence"/>
</dbReference>
<organism evidence="1 2">
    <name type="scientific">Pseudochryseolinea flava</name>
    <dbReference type="NCBI Taxonomy" id="2059302"/>
    <lineage>
        <taxon>Bacteria</taxon>
        <taxon>Pseudomonadati</taxon>
        <taxon>Bacteroidota</taxon>
        <taxon>Cytophagia</taxon>
        <taxon>Cytophagales</taxon>
        <taxon>Fulvivirgaceae</taxon>
        <taxon>Pseudochryseolinea</taxon>
    </lineage>
</organism>
<proteinExistence type="predicted"/>
<name>A0A364XWP6_9BACT</name>
<evidence type="ECO:0000313" key="1">
    <source>
        <dbReference type="EMBL" id="RAV97953.1"/>
    </source>
</evidence>
<dbReference type="OrthoDB" id="979631at2"/>
<accession>A0A364XWP6</accession>
<comment type="caution">
    <text evidence="1">The sequence shown here is derived from an EMBL/GenBank/DDBJ whole genome shotgun (WGS) entry which is preliminary data.</text>
</comment>